<dbReference type="Gene3D" id="1.10.287.70">
    <property type="match status" value="1"/>
</dbReference>
<keyword evidence="10" id="KW-0407">Ion channel</keyword>
<evidence type="ECO:0000256" key="8">
    <source>
        <dbReference type="ARBA" id="ARBA00023180"/>
    </source>
</evidence>
<evidence type="ECO:0000313" key="14">
    <source>
        <dbReference type="Proteomes" id="UP000784294"/>
    </source>
</evidence>
<evidence type="ECO:0000256" key="11">
    <source>
        <dbReference type="SAM" id="Phobius"/>
    </source>
</evidence>
<keyword evidence="8" id="KW-0325">Glycoprotein</keyword>
<proteinExistence type="predicted"/>
<dbReference type="GO" id="GO:0016020">
    <property type="term" value="C:membrane"/>
    <property type="evidence" value="ECO:0007669"/>
    <property type="project" value="UniProtKB-SubCell"/>
</dbReference>
<organism evidence="13 14">
    <name type="scientific">Protopolystoma xenopodis</name>
    <dbReference type="NCBI Taxonomy" id="117903"/>
    <lineage>
        <taxon>Eukaryota</taxon>
        <taxon>Metazoa</taxon>
        <taxon>Spiralia</taxon>
        <taxon>Lophotrochozoa</taxon>
        <taxon>Platyhelminthes</taxon>
        <taxon>Monogenea</taxon>
        <taxon>Polyopisthocotylea</taxon>
        <taxon>Polystomatidea</taxon>
        <taxon>Polystomatidae</taxon>
        <taxon>Protopolystoma</taxon>
    </lineage>
</organism>
<gene>
    <name evidence="13" type="ORF">PXEA_LOCUS25303</name>
</gene>
<comment type="subcellular location">
    <subcellularLocation>
        <location evidence="1">Membrane</location>
        <topology evidence="1">Multi-pass membrane protein</topology>
    </subcellularLocation>
</comment>
<accession>A0A448XA48</accession>
<feature type="domain" description="Ionotropic glutamate receptor C-terminal" evidence="12">
    <location>
        <begin position="1"/>
        <end position="80"/>
    </location>
</feature>
<evidence type="ECO:0000256" key="1">
    <source>
        <dbReference type="ARBA" id="ARBA00004141"/>
    </source>
</evidence>
<comment type="caution">
    <text evidence="13">The sequence shown here is derived from an EMBL/GenBank/DDBJ whole genome shotgun (WGS) entry which is preliminary data.</text>
</comment>
<sequence length="109" mass="12553">SLSGRIVGGAWWFFTLIIVSSYTANLAAFLTVERMSNPIQSYEDLAKQTRIKYGVINSGSSKEFFEVTSPCLALTSFRFHYYYRSAISKKKFLYTGVKKNFLKHLSYEH</sequence>
<evidence type="ECO:0000256" key="6">
    <source>
        <dbReference type="ARBA" id="ARBA00023136"/>
    </source>
</evidence>
<evidence type="ECO:0000256" key="4">
    <source>
        <dbReference type="ARBA" id="ARBA00022989"/>
    </source>
</evidence>
<keyword evidence="3 11" id="KW-0812">Transmembrane</keyword>
<dbReference type="InterPro" id="IPR015683">
    <property type="entry name" value="Ionotropic_Glu_rcpt"/>
</dbReference>
<evidence type="ECO:0000256" key="7">
    <source>
        <dbReference type="ARBA" id="ARBA00023170"/>
    </source>
</evidence>
<keyword evidence="5" id="KW-0406">Ion transport</keyword>
<keyword evidence="9" id="KW-1071">Ligand-gated ion channel</keyword>
<dbReference type="InterPro" id="IPR001320">
    <property type="entry name" value="Iontro_rcpt_C"/>
</dbReference>
<keyword evidence="14" id="KW-1185">Reference proteome</keyword>
<dbReference type="EMBL" id="CAAALY010127369">
    <property type="protein sequence ID" value="VEL31863.1"/>
    <property type="molecule type" value="Genomic_DNA"/>
</dbReference>
<evidence type="ECO:0000256" key="2">
    <source>
        <dbReference type="ARBA" id="ARBA00022448"/>
    </source>
</evidence>
<evidence type="ECO:0000313" key="13">
    <source>
        <dbReference type="EMBL" id="VEL31863.1"/>
    </source>
</evidence>
<dbReference type="Proteomes" id="UP000784294">
    <property type="component" value="Unassembled WGS sequence"/>
</dbReference>
<evidence type="ECO:0000256" key="3">
    <source>
        <dbReference type="ARBA" id="ARBA00022692"/>
    </source>
</evidence>
<protein>
    <recommendedName>
        <fullName evidence="12">Ionotropic glutamate receptor C-terminal domain-containing protein</fullName>
    </recommendedName>
</protein>
<keyword evidence="4 11" id="KW-1133">Transmembrane helix</keyword>
<feature type="transmembrane region" description="Helical" evidence="11">
    <location>
        <begin position="12"/>
        <end position="32"/>
    </location>
</feature>
<evidence type="ECO:0000256" key="9">
    <source>
        <dbReference type="ARBA" id="ARBA00023286"/>
    </source>
</evidence>
<dbReference type="PANTHER" id="PTHR18966">
    <property type="entry name" value="IONOTROPIC GLUTAMATE RECEPTOR"/>
    <property type="match status" value="1"/>
</dbReference>
<dbReference type="Pfam" id="PF00060">
    <property type="entry name" value="Lig_chan"/>
    <property type="match status" value="1"/>
</dbReference>
<evidence type="ECO:0000259" key="12">
    <source>
        <dbReference type="Pfam" id="PF00060"/>
    </source>
</evidence>
<keyword evidence="7" id="KW-0675">Receptor</keyword>
<keyword evidence="6 11" id="KW-0472">Membrane</keyword>
<dbReference type="OrthoDB" id="5984008at2759"/>
<feature type="non-terminal residue" evidence="13">
    <location>
        <position position="1"/>
    </location>
</feature>
<keyword evidence="2" id="KW-0813">Transport</keyword>
<evidence type="ECO:0000256" key="5">
    <source>
        <dbReference type="ARBA" id="ARBA00023065"/>
    </source>
</evidence>
<name>A0A448XA48_9PLAT</name>
<dbReference type="AlphaFoldDB" id="A0A448XA48"/>
<evidence type="ECO:0000256" key="10">
    <source>
        <dbReference type="ARBA" id="ARBA00023303"/>
    </source>
</evidence>
<reference evidence="13" key="1">
    <citation type="submission" date="2018-11" db="EMBL/GenBank/DDBJ databases">
        <authorList>
            <consortium name="Pathogen Informatics"/>
        </authorList>
    </citation>
    <scope>NUCLEOTIDE SEQUENCE</scope>
</reference>
<dbReference type="GO" id="GO:0015276">
    <property type="term" value="F:ligand-gated monoatomic ion channel activity"/>
    <property type="evidence" value="ECO:0007669"/>
    <property type="project" value="InterPro"/>
</dbReference>